<dbReference type="RefSeq" id="WP_274140346.1">
    <property type="nucleotide sequence ID" value="NZ_JAJUBB010000002.1"/>
</dbReference>
<sequence length="67" mass="7806">MFRSVVELIENNRESWLSELTKFYGKEYGHGWKSCGFQSESALASALQQLEKQESDSQIQRIRFSES</sequence>
<protein>
    <recommendedName>
        <fullName evidence="3">Transposase</fullName>
    </recommendedName>
</protein>
<comment type="caution">
    <text evidence="1">The sequence shown here is derived from an EMBL/GenBank/DDBJ whole genome shotgun (WGS) entry which is preliminary data.</text>
</comment>
<reference evidence="1" key="1">
    <citation type="submission" date="2021-12" db="EMBL/GenBank/DDBJ databases">
        <title>Enterovibrio ZSDZ35 sp. nov. and Enterovibrio ZSDZ42 sp. nov., isolated from coastal seawater in Qingdao.</title>
        <authorList>
            <person name="Zhang P."/>
        </authorList>
    </citation>
    <scope>NUCLEOTIDE SEQUENCE</scope>
    <source>
        <strain evidence="1">ZSDZ35</strain>
    </source>
</reference>
<gene>
    <name evidence="1" type="ORF">LRP49_03770</name>
</gene>
<proteinExistence type="predicted"/>
<dbReference type="EMBL" id="JAJUBB010000002">
    <property type="protein sequence ID" value="MDD1780312.1"/>
    <property type="molecule type" value="Genomic_DNA"/>
</dbReference>
<keyword evidence="2" id="KW-1185">Reference proteome</keyword>
<organism evidence="1 2">
    <name type="scientific">Enterovibrio qingdaonensis</name>
    <dbReference type="NCBI Taxonomy" id="2899818"/>
    <lineage>
        <taxon>Bacteria</taxon>
        <taxon>Pseudomonadati</taxon>
        <taxon>Pseudomonadota</taxon>
        <taxon>Gammaproteobacteria</taxon>
        <taxon>Vibrionales</taxon>
        <taxon>Vibrionaceae</taxon>
        <taxon>Enterovibrio</taxon>
    </lineage>
</organism>
<name>A0ABT5QH52_9GAMM</name>
<evidence type="ECO:0000313" key="1">
    <source>
        <dbReference type="EMBL" id="MDD1780312.1"/>
    </source>
</evidence>
<evidence type="ECO:0000313" key="2">
    <source>
        <dbReference type="Proteomes" id="UP001149821"/>
    </source>
</evidence>
<dbReference type="Proteomes" id="UP001149821">
    <property type="component" value="Unassembled WGS sequence"/>
</dbReference>
<evidence type="ECO:0008006" key="3">
    <source>
        <dbReference type="Google" id="ProtNLM"/>
    </source>
</evidence>
<accession>A0ABT5QH52</accession>